<reference evidence="7" key="2">
    <citation type="submission" date="2021-08" db="EMBL/GenBank/DDBJ databases">
        <authorList>
            <person name="Tani A."/>
            <person name="Ola A."/>
            <person name="Ogura Y."/>
            <person name="Katsura K."/>
            <person name="Hayashi T."/>
        </authorList>
    </citation>
    <scope>NUCLEOTIDE SEQUENCE</scope>
    <source>
        <strain evidence="7">NBRC 15689</strain>
    </source>
</reference>
<evidence type="ECO:0000256" key="5">
    <source>
        <dbReference type="SAM" id="SignalP"/>
    </source>
</evidence>
<dbReference type="EMBL" id="BPQV01000004">
    <property type="protein sequence ID" value="GJE26659.1"/>
    <property type="molecule type" value="Genomic_DNA"/>
</dbReference>
<dbReference type="Proteomes" id="UP001055156">
    <property type="component" value="Unassembled WGS sequence"/>
</dbReference>
<dbReference type="InterPro" id="IPR036909">
    <property type="entry name" value="Cyt_c-like_dom_sf"/>
</dbReference>
<sequence length="177" mass="19495">MRRLRALPPLVLPFLLLAACGDQSMQTQSRYEVYGKAPLFPDGAEARRPPEGTVEVGALDREAALKEPPPVDAALLARGRQRYEAFCTPCHGLTGHGDGMVVQRGFPAPPSYHEDRLRAAPARYVVDVITRGYGVMYSYAARVEPRDRWAIAAYIRALQLSQGARVAEVPGLREKLP</sequence>
<comment type="caution">
    <text evidence="7">The sequence shown here is derived from an EMBL/GenBank/DDBJ whole genome shotgun (WGS) entry which is preliminary data.</text>
</comment>
<dbReference type="PROSITE" id="PS51257">
    <property type="entry name" value="PROKAR_LIPOPROTEIN"/>
    <property type="match status" value="1"/>
</dbReference>
<organism evidence="7 8">
    <name type="scientific">Methylobacterium organophilum</name>
    <dbReference type="NCBI Taxonomy" id="410"/>
    <lineage>
        <taxon>Bacteria</taxon>
        <taxon>Pseudomonadati</taxon>
        <taxon>Pseudomonadota</taxon>
        <taxon>Alphaproteobacteria</taxon>
        <taxon>Hyphomicrobiales</taxon>
        <taxon>Methylobacteriaceae</taxon>
        <taxon>Methylobacterium</taxon>
    </lineage>
</organism>
<dbReference type="PANTHER" id="PTHR40394">
    <property type="entry name" value="LIPOPROTEIN-RELATED"/>
    <property type="match status" value="1"/>
</dbReference>
<protein>
    <recommendedName>
        <fullName evidence="6">Cytochrome c domain-containing protein</fullName>
    </recommendedName>
</protein>
<feature type="signal peptide" evidence="5">
    <location>
        <begin position="1"/>
        <end position="18"/>
    </location>
</feature>
<keyword evidence="8" id="KW-1185">Reference proteome</keyword>
<dbReference type="Pfam" id="PF13442">
    <property type="entry name" value="Cytochrome_CBB3"/>
    <property type="match status" value="1"/>
</dbReference>
<keyword evidence="5" id="KW-0732">Signal</keyword>
<evidence type="ECO:0000256" key="2">
    <source>
        <dbReference type="ARBA" id="ARBA00022723"/>
    </source>
</evidence>
<gene>
    <name evidence="7" type="ORF">LKMONMHP_1510</name>
</gene>
<dbReference type="PANTHER" id="PTHR40394:SF2">
    <property type="entry name" value="QUINOL:CYTOCHROME C OXIDOREDUCTASE MEMBRANE PROTEIN"/>
    <property type="match status" value="1"/>
</dbReference>
<evidence type="ECO:0000256" key="1">
    <source>
        <dbReference type="ARBA" id="ARBA00022617"/>
    </source>
</evidence>
<dbReference type="SUPFAM" id="SSF46626">
    <property type="entry name" value="Cytochrome c"/>
    <property type="match status" value="1"/>
</dbReference>
<proteinExistence type="predicted"/>
<evidence type="ECO:0000256" key="3">
    <source>
        <dbReference type="ARBA" id="ARBA00023004"/>
    </source>
</evidence>
<evidence type="ECO:0000313" key="8">
    <source>
        <dbReference type="Proteomes" id="UP001055156"/>
    </source>
</evidence>
<dbReference type="PROSITE" id="PS51007">
    <property type="entry name" value="CYTC"/>
    <property type="match status" value="1"/>
</dbReference>
<keyword evidence="2 4" id="KW-0479">Metal-binding</keyword>
<dbReference type="RefSeq" id="WP_238310539.1">
    <property type="nucleotide sequence ID" value="NZ_BPQV01000004.1"/>
</dbReference>
<evidence type="ECO:0000256" key="4">
    <source>
        <dbReference type="PROSITE-ProRule" id="PRU00433"/>
    </source>
</evidence>
<feature type="chain" id="PRO_5047400811" description="Cytochrome c domain-containing protein" evidence="5">
    <location>
        <begin position="19"/>
        <end position="177"/>
    </location>
</feature>
<dbReference type="Gene3D" id="1.10.760.10">
    <property type="entry name" value="Cytochrome c-like domain"/>
    <property type="match status" value="1"/>
</dbReference>
<keyword evidence="1 4" id="KW-0349">Heme</keyword>
<evidence type="ECO:0000313" key="7">
    <source>
        <dbReference type="EMBL" id="GJE26659.1"/>
    </source>
</evidence>
<dbReference type="InterPro" id="IPR009056">
    <property type="entry name" value="Cyt_c-like_dom"/>
</dbReference>
<accession>A0ABQ4T7X7</accession>
<name>A0ABQ4T7X7_METOR</name>
<evidence type="ECO:0000259" key="6">
    <source>
        <dbReference type="PROSITE" id="PS51007"/>
    </source>
</evidence>
<keyword evidence="3 4" id="KW-0408">Iron</keyword>
<reference evidence="7" key="1">
    <citation type="journal article" date="2021" name="Front. Microbiol.">
        <title>Comprehensive Comparative Genomics and Phenotyping of Methylobacterium Species.</title>
        <authorList>
            <person name="Alessa O."/>
            <person name="Ogura Y."/>
            <person name="Fujitani Y."/>
            <person name="Takami H."/>
            <person name="Hayashi T."/>
            <person name="Sahin N."/>
            <person name="Tani A."/>
        </authorList>
    </citation>
    <scope>NUCLEOTIDE SEQUENCE</scope>
    <source>
        <strain evidence="7">NBRC 15689</strain>
    </source>
</reference>
<feature type="domain" description="Cytochrome c" evidence="6">
    <location>
        <begin position="74"/>
        <end position="159"/>
    </location>
</feature>